<dbReference type="KEGG" id="scas:SACC_23530"/>
<dbReference type="AlphaFoldDB" id="A0AAQ4CU55"/>
<dbReference type="SUPFAM" id="SSF46785">
    <property type="entry name" value="Winged helix' DNA-binding domain"/>
    <property type="match status" value="1"/>
</dbReference>
<accession>A0AAQ4CU55</accession>
<dbReference type="EMBL" id="AP025226">
    <property type="protein sequence ID" value="BDB99336.1"/>
    <property type="molecule type" value="Genomic_DNA"/>
</dbReference>
<organism evidence="1 2">
    <name type="scientific">Saccharolobus caldissimus</name>
    <dbReference type="NCBI Taxonomy" id="1702097"/>
    <lineage>
        <taxon>Archaea</taxon>
        <taxon>Thermoproteota</taxon>
        <taxon>Thermoprotei</taxon>
        <taxon>Sulfolobales</taxon>
        <taxon>Sulfolobaceae</taxon>
        <taxon>Saccharolobus</taxon>
    </lineage>
</organism>
<keyword evidence="2" id="KW-1185">Reference proteome</keyword>
<protein>
    <submittedName>
        <fullName evidence="1">Uncharacterized protein</fullName>
    </submittedName>
</protein>
<evidence type="ECO:0000313" key="1">
    <source>
        <dbReference type="EMBL" id="BDB99336.1"/>
    </source>
</evidence>
<evidence type="ECO:0000313" key="2">
    <source>
        <dbReference type="Proteomes" id="UP001319921"/>
    </source>
</evidence>
<reference evidence="1 2" key="1">
    <citation type="journal article" date="2022" name="Microbiol. Resour. Announc.">
        <title>Complete Genome Sequence of the Hyperthermophilic and Acidophilic Archaeon Saccharolobus caldissimus Strain HS-3T.</title>
        <authorList>
            <person name="Sakai H.D."/>
            <person name="Kurosawa N."/>
        </authorList>
    </citation>
    <scope>NUCLEOTIDE SEQUENCE [LARGE SCALE GENOMIC DNA]</scope>
    <source>
        <strain evidence="1 2">JCM32116</strain>
    </source>
</reference>
<name>A0AAQ4CU55_9CREN</name>
<sequence>MIKLDDLDILVLENFVLYLHLTSYKFSKITGVPSATAWRVFNRLAELGLIKRDERGFSITARGVVIAYLYTKKENIRRNSLSTLKKMWKYDGDEIDLKHFLEDLCKILKSLNLSPFIICFNQPITIATMLYNRINELSEQTKRVIANIFLNFFPSVDLNNGCKVIISFDKNGNPYALAADCKKEGIKLNYYCPELIKFLGKESNVLLQRIR</sequence>
<gene>
    <name evidence="1" type="ORF">SACC_23530</name>
</gene>
<dbReference type="RefSeq" id="WP_229569655.1">
    <property type="nucleotide sequence ID" value="NZ_AP025226.1"/>
</dbReference>
<dbReference type="Proteomes" id="UP001319921">
    <property type="component" value="Chromosome"/>
</dbReference>
<proteinExistence type="predicted"/>
<dbReference type="GeneID" id="68867077"/>
<dbReference type="InterPro" id="IPR036390">
    <property type="entry name" value="WH_DNA-bd_sf"/>
</dbReference>